<feature type="compositionally biased region" description="Low complexity" evidence="3">
    <location>
        <begin position="1013"/>
        <end position="1022"/>
    </location>
</feature>
<dbReference type="InterPro" id="IPR020839">
    <property type="entry name" value="SCD"/>
</dbReference>
<dbReference type="GO" id="GO:0051301">
    <property type="term" value="P:cell division"/>
    <property type="evidence" value="ECO:0007669"/>
    <property type="project" value="UniProtKB-UniRule"/>
</dbReference>
<reference evidence="5" key="1">
    <citation type="submission" date="2021-04" db="EMBL/GenBank/DDBJ databases">
        <authorList>
            <consortium name="Wellcome Sanger Institute Data Sharing"/>
        </authorList>
    </citation>
    <scope>NUCLEOTIDE SEQUENCE [LARGE SCALE GENOMIC DNA]</scope>
</reference>
<dbReference type="GO" id="GO:0007062">
    <property type="term" value="P:sister chromatid cohesion"/>
    <property type="evidence" value="ECO:0007669"/>
    <property type="project" value="UniProtKB-UniRule"/>
</dbReference>
<dbReference type="GO" id="GO:0008278">
    <property type="term" value="C:cohesin complex"/>
    <property type="evidence" value="ECO:0007669"/>
    <property type="project" value="UniProtKB-UniRule"/>
</dbReference>
<keyword evidence="2" id="KW-0159">Chromosome partition</keyword>
<evidence type="ECO:0000313" key="5">
    <source>
        <dbReference type="Ensembl" id="ENSENLP00000029888.1"/>
    </source>
</evidence>
<feature type="compositionally biased region" description="Low complexity" evidence="3">
    <location>
        <begin position="993"/>
        <end position="1006"/>
    </location>
</feature>
<comment type="subcellular location">
    <subcellularLocation>
        <location evidence="2">Nucleus</location>
    </subcellularLocation>
    <subcellularLocation>
        <location evidence="2">Chromosome</location>
    </subcellularLocation>
    <subcellularLocation>
        <location evidence="2">Chromosome</location>
        <location evidence="2">Centromere</location>
    </subcellularLocation>
</comment>
<comment type="function">
    <text evidence="2">Component of cohesin complex, a complex required for the cohesion of sister chromatids after DNA replication. The cohesin complex apparently forms a large proteinaceous ring within which sister chromatids can be trapped. At anaphase, the complex is cleaved and dissociates from chromatin, allowing sister chromatids to segregate.</text>
</comment>
<reference evidence="5" key="2">
    <citation type="submission" date="2025-08" db="UniProtKB">
        <authorList>
            <consortium name="Ensembl"/>
        </authorList>
    </citation>
    <scope>IDENTIFICATION</scope>
</reference>
<keyword evidence="2" id="KW-0132">Cell division</keyword>
<proteinExistence type="inferred from homology"/>
<feature type="compositionally biased region" description="Basic and acidic residues" evidence="3">
    <location>
        <begin position="1060"/>
        <end position="1069"/>
    </location>
</feature>
<comment type="similarity">
    <text evidence="1 2">Belongs to the SCC3 family.</text>
</comment>
<dbReference type="GO" id="GO:0000785">
    <property type="term" value="C:chromatin"/>
    <property type="evidence" value="ECO:0007669"/>
    <property type="project" value="UniProtKB-UniRule"/>
</dbReference>
<dbReference type="GO" id="GO:0007059">
    <property type="term" value="P:chromosome segregation"/>
    <property type="evidence" value="ECO:0007669"/>
    <property type="project" value="UniProtKB-KW"/>
</dbReference>
<reference evidence="5" key="3">
    <citation type="submission" date="2025-09" db="UniProtKB">
        <authorList>
            <consortium name="Ensembl"/>
        </authorList>
    </citation>
    <scope>IDENTIFICATION</scope>
</reference>
<sequence>DFSEEPDGRSANSAKGKVLKKGKKAAGEKGKGGKGAGRLNGHHQENGMENMMLFEVVKLGRSAMQSVVDDWIESYKHDRDIALLDLINFFIQCSGCKGVVSGEMFRNMQNSEIIRRMTEEFDEDSGDYPLTIAGPQWKKFKSSFCEFISVLVRQCQYSIIYDEYMMDTVISLLTGLSDSQVRAFRHTSTLAGMVNCIFVSECARGTFDSQQSLLLQENQDEIENMMNAIFKGVFVHRYRDSIAEIRAICIEEIGVWMKLYSDAFLNDSYLKYVGWTMHDKQGEVRLKCLTALQGLYYNRELNARLELFTSRFKVSTTLVKDIMTLNISLFVCLCSSTDEVLTPEDCESVYHLVYSAHRPVAVAAGEFLFKKLFSQRETEEEGAPKRRGRQSPNANLIKTTVFFFLESELHEHAAYLVDSLWECGAELLKDWECMISLLLDEPLPGEEALTDRQETALIEIMLCTVRQAAECHPPVGRGTGKRVMTAKEKKTQLDDRTRMTELFAVALPPLLAKYAVDAEKVTNLLQLPQFFDLEIYTTGRLEKHLESLLRQIREIVEKHTDTEVLEACSKTYHALCNEEFTIFNRVDIARSQLLDELVDKFNRLLEDFLQEGEDADEDDAYQVLSTLKRITAFHNAHDLSGWDLFTSNFKLLNTGIENGDMPEQIVIHSLQCTHYVILWHLAKSSEGSSRKDDLVTLRKQMRAFCMMCQRYLTNVNTAVKEQAFTILCDLLLIFSHQMVSGGREHLEPLVYSPEDSLQSELLSFILNHVFIDQDDDTNSTDGQQDDEAVKIEALHKRRNLLAAYCKLIIYCVVEMKTGADIFKQYMRYYNDYGDIIKETMSKTRQIDKIQCAKTLILSLQQLFNEMLSELGHGFDRSSSAFCGIKELARRFSLTFGLDQVKTRDAIAMLHKDGIEFAFKEPSPQGEGGPPLNLAFLDILSEFSSKLMRQDKRTVHMYLERFMTFQMALQREDCWLPLISYRNSLQAGGDDDTMSVMSGYSSRGSSIRSKKTKPPAAAAGTSAAKRKLPEEESSSSSEVWQQSMQTPVMMPSPHLTSTAMRDPKRGRDDSYMGTPQHHQTPMDYNSQVTWMLAQRQQEEARQQQERAMNYAKIRNNLQHAIRRGTGLMEEDEEPIVEDVMMSSEGRMDDLNEGMDFDTMDIDLPPSKNRRERSELKPDYFDPASIMDESVRKMFNGRQLLYDSFAVSWHQSKHCYIVSFSSVFHAV</sequence>
<dbReference type="GO" id="GO:0000775">
    <property type="term" value="C:chromosome, centromeric region"/>
    <property type="evidence" value="ECO:0007669"/>
    <property type="project" value="UniProtKB-SubCell"/>
</dbReference>
<dbReference type="Ensembl" id="ENSENLT00000030764.1">
    <property type="protein sequence ID" value="ENSENLP00000029888.1"/>
    <property type="gene ID" value="ENSENLG00000009656.1"/>
</dbReference>
<dbReference type="InterPro" id="IPR016024">
    <property type="entry name" value="ARM-type_fold"/>
</dbReference>
<dbReference type="InterPro" id="IPR056396">
    <property type="entry name" value="HEAT_SCC3-SA"/>
</dbReference>
<dbReference type="PROSITE" id="PS51425">
    <property type="entry name" value="SCD"/>
    <property type="match status" value="1"/>
</dbReference>
<feature type="region of interest" description="Disordered" evidence="3">
    <location>
        <begin position="1"/>
        <end position="44"/>
    </location>
</feature>
<evidence type="ECO:0000313" key="6">
    <source>
        <dbReference type="Proteomes" id="UP000472264"/>
    </source>
</evidence>
<dbReference type="GO" id="GO:0005634">
    <property type="term" value="C:nucleus"/>
    <property type="evidence" value="ECO:0007669"/>
    <property type="project" value="UniProtKB-SubCell"/>
</dbReference>
<evidence type="ECO:0000259" key="4">
    <source>
        <dbReference type="PROSITE" id="PS51425"/>
    </source>
</evidence>
<dbReference type="SUPFAM" id="SSF48371">
    <property type="entry name" value="ARM repeat"/>
    <property type="match status" value="1"/>
</dbReference>
<dbReference type="InterPro" id="IPR013721">
    <property type="entry name" value="STAG"/>
</dbReference>
<dbReference type="InterPro" id="IPR039662">
    <property type="entry name" value="Cohesin_Scc3/SA"/>
</dbReference>
<feature type="domain" description="SCD" evidence="4">
    <location>
        <begin position="234"/>
        <end position="319"/>
    </location>
</feature>
<dbReference type="Pfam" id="PF24571">
    <property type="entry name" value="HEAT_SCC3-SA"/>
    <property type="match status" value="1"/>
</dbReference>
<dbReference type="PANTHER" id="PTHR11199:SF3">
    <property type="entry name" value="COHESIN SUBUNIT SA-2"/>
    <property type="match status" value="1"/>
</dbReference>
<evidence type="ECO:0000256" key="2">
    <source>
        <dbReference type="RuleBase" id="RU369063"/>
    </source>
</evidence>
<name>A0A665VDV1_ECHNA</name>
<keyword evidence="6" id="KW-1185">Reference proteome</keyword>
<dbReference type="GO" id="GO:0003682">
    <property type="term" value="F:chromatin binding"/>
    <property type="evidence" value="ECO:0007669"/>
    <property type="project" value="TreeGrafter"/>
</dbReference>
<protein>
    <recommendedName>
        <fullName evidence="2">Cohesin subunit SA</fullName>
    </recommendedName>
    <alternativeName>
        <fullName evidence="2">SCC3 homolog</fullName>
    </alternativeName>
    <alternativeName>
        <fullName evidence="2">Stromal antigen</fullName>
    </alternativeName>
</protein>
<keyword evidence="2" id="KW-0131">Cell cycle</keyword>
<comment type="subunit">
    <text evidence="2">Part of the cohesin complex which is composed of a heterodimer between a SMC1 protein (SMC1A or SMC1B) and SMC3, which are attached via their hinge domain, and RAD21 which link them at their heads, and one STAG protein.</text>
</comment>
<feature type="region of interest" description="Disordered" evidence="3">
    <location>
        <begin position="988"/>
        <end position="1080"/>
    </location>
</feature>
<gene>
    <name evidence="5" type="primary">stag2b</name>
</gene>
<dbReference type="PANTHER" id="PTHR11199">
    <property type="entry name" value="STROMAL ANTIGEN"/>
    <property type="match status" value="1"/>
</dbReference>
<dbReference type="Pfam" id="PF08514">
    <property type="entry name" value="STAG"/>
    <property type="match status" value="1"/>
</dbReference>
<evidence type="ECO:0000256" key="1">
    <source>
        <dbReference type="ARBA" id="ARBA00005486"/>
    </source>
</evidence>
<keyword evidence="2" id="KW-0539">Nucleus</keyword>
<dbReference type="Pfam" id="PF21581">
    <property type="entry name" value="SCD"/>
    <property type="match status" value="1"/>
</dbReference>
<dbReference type="AlphaFoldDB" id="A0A665VDV1"/>
<accession>A0A665VDV1</accession>
<dbReference type="Proteomes" id="UP000472264">
    <property type="component" value="Chromosome 10"/>
</dbReference>
<evidence type="ECO:0000256" key="3">
    <source>
        <dbReference type="SAM" id="MobiDB-lite"/>
    </source>
</evidence>
<organism evidence="5 6">
    <name type="scientific">Echeneis naucrates</name>
    <name type="common">Live sharksucker</name>
    <dbReference type="NCBI Taxonomy" id="173247"/>
    <lineage>
        <taxon>Eukaryota</taxon>
        <taxon>Metazoa</taxon>
        <taxon>Chordata</taxon>
        <taxon>Craniata</taxon>
        <taxon>Vertebrata</taxon>
        <taxon>Euteleostomi</taxon>
        <taxon>Actinopterygii</taxon>
        <taxon>Neopterygii</taxon>
        <taxon>Teleostei</taxon>
        <taxon>Neoteleostei</taxon>
        <taxon>Acanthomorphata</taxon>
        <taxon>Carangaria</taxon>
        <taxon>Carangiformes</taxon>
        <taxon>Echeneidae</taxon>
        <taxon>Echeneis</taxon>
    </lineage>
</organism>
<keyword evidence="2" id="KW-0158">Chromosome</keyword>